<evidence type="ECO:0000313" key="2">
    <source>
        <dbReference type="Proteomes" id="UP000816034"/>
    </source>
</evidence>
<dbReference type="RefSeq" id="XP_044551874.1">
    <property type="nucleotide sequence ID" value="XM_044697272.1"/>
</dbReference>
<reference evidence="1 2" key="1">
    <citation type="journal article" date="2018" name="BMC Genomics">
        <title>The genome of Naegleria lovaniensis, the basis for a comparative approach to unravel pathogenicity factors of the human pathogenic amoeba N. fowleri.</title>
        <authorList>
            <person name="Liechti N."/>
            <person name="Schurch N."/>
            <person name="Bruggmann R."/>
            <person name="Wittwer M."/>
        </authorList>
    </citation>
    <scope>NUCLEOTIDE SEQUENCE [LARGE SCALE GENOMIC DNA]</scope>
    <source>
        <strain evidence="1 2">ATCC 30569</strain>
    </source>
</reference>
<evidence type="ECO:0000313" key="1">
    <source>
        <dbReference type="EMBL" id="KAG2387882.1"/>
    </source>
</evidence>
<sequence length="551" mass="62938">MFNFFFQRKPTPARNVVAVDPFGGALSLIISFLDQKTFLSFAGVCSYIRDFIQSTEVTKAFDSNLKNTDTDCLAMRQLNFKKVSFHKLFTELSFTKVSVSKNQMAILLASNKVDTLVFKHSQLTFSDITSTISNLVFESVSINAITINKIGNVFNNIKHLSFKHVGFNWKLMESFLKLKFKCLESLYFRDDQLDTDCANIFLMSSNFKTLKSISFKHCSIQHISKIDRNNFPHLEKFSFTTVFIDDAIIINILESQLDLKELYVNAHITLSEKIALSLLKNPKLSIVKLHSYARSGATRISDDVFLLLMSGLKYLTEISLQIPSRLMPILTANTNVRLIRINMVDIEKDPSLIQSPLLNFRFQSMLQVLDLSHCVLRDLDCAAISSSNIKELSIICCSFVDNGYSSLAHMTQLKTFVLCYPRLLGSAFDTFFCGSLISLENFEFSPSSRETNSTEDCINIPKLTFFKSSRPTRFDIEKILRNSRIVTLDLSEWGGTLSRYVDFEFIHHLLTTNKHSISQLILPSKTKEKKDKYLTQSLKLQKQFNIQVSFK</sequence>
<comment type="caution">
    <text evidence="1">The sequence shown here is derived from an EMBL/GenBank/DDBJ whole genome shotgun (WGS) entry which is preliminary data.</text>
</comment>
<dbReference type="EMBL" id="PYSW02000011">
    <property type="protein sequence ID" value="KAG2387882.1"/>
    <property type="molecule type" value="Genomic_DNA"/>
</dbReference>
<dbReference type="AlphaFoldDB" id="A0AA88KSA6"/>
<proteinExistence type="predicted"/>
<organism evidence="1 2">
    <name type="scientific">Naegleria lovaniensis</name>
    <name type="common">Amoeba</name>
    <dbReference type="NCBI Taxonomy" id="51637"/>
    <lineage>
        <taxon>Eukaryota</taxon>
        <taxon>Discoba</taxon>
        <taxon>Heterolobosea</taxon>
        <taxon>Tetramitia</taxon>
        <taxon>Eutetramitia</taxon>
        <taxon>Vahlkampfiidae</taxon>
        <taxon>Naegleria</taxon>
    </lineage>
</organism>
<dbReference type="GeneID" id="68093188"/>
<dbReference type="SUPFAM" id="SSF52058">
    <property type="entry name" value="L domain-like"/>
    <property type="match status" value="1"/>
</dbReference>
<gene>
    <name evidence="1" type="ORF">C9374_000732</name>
</gene>
<dbReference type="Gene3D" id="3.80.10.10">
    <property type="entry name" value="Ribonuclease Inhibitor"/>
    <property type="match status" value="1"/>
</dbReference>
<name>A0AA88KSA6_NAELO</name>
<protein>
    <submittedName>
        <fullName evidence="1">Uncharacterized protein</fullName>
    </submittedName>
</protein>
<dbReference type="Proteomes" id="UP000816034">
    <property type="component" value="Unassembled WGS sequence"/>
</dbReference>
<accession>A0AA88KSA6</accession>
<dbReference type="InterPro" id="IPR032675">
    <property type="entry name" value="LRR_dom_sf"/>
</dbReference>
<keyword evidence="2" id="KW-1185">Reference proteome</keyword>